<dbReference type="EMBL" id="CACRST010000010">
    <property type="protein sequence ID" value="VYS88076.1"/>
    <property type="molecule type" value="Genomic_DNA"/>
</dbReference>
<dbReference type="AlphaFoldDB" id="A0A6N2S4J3"/>
<proteinExistence type="predicted"/>
<keyword evidence="1" id="KW-0472">Membrane</keyword>
<keyword evidence="1" id="KW-0812">Transmembrane</keyword>
<dbReference type="RefSeq" id="WP_156353314.1">
    <property type="nucleotide sequence ID" value="NZ_CACRST010000010.1"/>
</dbReference>
<gene>
    <name evidence="2" type="ORF">BGLFYP119_00955</name>
</gene>
<accession>A0A6N2S4J3</accession>
<reference evidence="2" key="1">
    <citation type="submission" date="2019-11" db="EMBL/GenBank/DDBJ databases">
        <authorList>
            <person name="Feng L."/>
        </authorList>
    </citation>
    <scope>NUCLEOTIDE SEQUENCE</scope>
    <source>
        <strain evidence="2">BgluceraseaLFYP119</strain>
    </source>
</reference>
<evidence type="ECO:0000313" key="2">
    <source>
        <dbReference type="EMBL" id="VYS88076.1"/>
    </source>
</evidence>
<keyword evidence="1" id="KW-1133">Transmembrane helix</keyword>
<sequence length="146" mass="16762">MDAILFKMISRSMIIIAMIVTLLFFVIKRKKFHNKLTNKEDAILKIIAAILVCTFVYKMLFPIILDIPCYRNNQYETITGYARDNAHGKGNDRSVVIISKKDSLEEYVEFPYSKGINEGDILTVKYLPHSKFGILISINHDTIVSE</sequence>
<evidence type="ECO:0000256" key="1">
    <source>
        <dbReference type="SAM" id="Phobius"/>
    </source>
</evidence>
<name>A0A6N2S4J3_9FIRM</name>
<protein>
    <submittedName>
        <fullName evidence="2">Uncharacterized protein</fullName>
    </submittedName>
</protein>
<organism evidence="2">
    <name type="scientific">Blautia glucerasea</name>
    <dbReference type="NCBI Taxonomy" id="536633"/>
    <lineage>
        <taxon>Bacteria</taxon>
        <taxon>Bacillati</taxon>
        <taxon>Bacillota</taxon>
        <taxon>Clostridia</taxon>
        <taxon>Lachnospirales</taxon>
        <taxon>Lachnospiraceae</taxon>
        <taxon>Blautia</taxon>
    </lineage>
</organism>
<feature type="transmembrane region" description="Helical" evidence="1">
    <location>
        <begin position="46"/>
        <end position="65"/>
    </location>
</feature>
<feature type="transmembrane region" description="Helical" evidence="1">
    <location>
        <begin position="6"/>
        <end position="26"/>
    </location>
</feature>